<gene>
    <name evidence="1" type="ORF">MU848_12095</name>
</gene>
<comment type="caution">
    <text evidence="1">The sequence shown here is derived from an EMBL/GenBank/DDBJ whole genome shotgun (WGS) entry which is preliminary data.</text>
</comment>
<dbReference type="SUPFAM" id="SSF53795">
    <property type="entry name" value="PEP carboxykinase-like"/>
    <property type="match status" value="1"/>
</dbReference>
<dbReference type="Gene3D" id="3.40.50.300">
    <property type="entry name" value="P-loop containing nucleotide triphosphate hydrolases"/>
    <property type="match status" value="1"/>
</dbReference>
<organism evidence="1 2">
    <name type="scientific">Sphingobium agri</name>
    <dbReference type="NCBI Taxonomy" id="2933566"/>
    <lineage>
        <taxon>Bacteria</taxon>
        <taxon>Pseudomonadati</taxon>
        <taxon>Pseudomonadota</taxon>
        <taxon>Alphaproteobacteria</taxon>
        <taxon>Sphingomonadales</taxon>
        <taxon>Sphingomonadaceae</taxon>
        <taxon>Sphingobium</taxon>
    </lineage>
</organism>
<reference evidence="1 2" key="1">
    <citation type="submission" date="2022-04" db="EMBL/GenBank/DDBJ databases">
        <authorList>
            <person name="Huq M.A."/>
        </authorList>
    </citation>
    <scope>NUCLEOTIDE SEQUENCE [LARGE SCALE GENOMIC DNA]</scope>
    <source>
        <strain evidence="1 2">MAH-33</strain>
    </source>
</reference>
<name>A0ABT0DZ25_9SPHN</name>
<dbReference type="RefSeq" id="WP_247232410.1">
    <property type="nucleotide sequence ID" value="NZ_JALKHS010000008.1"/>
</dbReference>
<evidence type="ECO:0008006" key="3">
    <source>
        <dbReference type="Google" id="ProtNLM"/>
    </source>
</evidence>
<proteinExistence type="predicted"/>
<keyword evidence="2" id="KW-1185">Reference proteome</keyword>
<sequence length="357" mass="38746">MTFIGDQPLIVSQSRHAIYELNQIAGYIGCRLEDGISVSQLAQEVADRGVSHSSVMLHKVLADWSQSGLVHATVRPPTSPPILTQRMSLGARTFALRYHDEALARQISPLFAHVETDPPPEEALTSYDLWQNNGLCLFSRDGGPAALLQLNQAATLVKAQVVQDIIDDPRWTLALHAGCVSRDGKALLLSGPPGAGKTTLISWLIGDGFAYHGDDISMLGPDGRVRGLPFLPTVKSGAWPMMAARYPGRLQPLIHWRPDGRRVRYLDLPEKAAQEPLPVGWIVKLRRTKGAPARLIQQHPAALVKHLLSEAASSSGEADRSAIDIMIRTVGAARTCMLEYDDLNEAAALLGEFCGPA</sequence>
<dbReference type="EMBL" id="JALKHS010000008">
    <property type="protein sequence ID" value="MCK0532323.1"/>
    <property type="molecule type" value="Genomic_DNA"/>
</dbReference>
<evidence type="ECO:0000313" key="2">
    <source>
        <dbReference type="Proteomes" id="UP001203512"/>
    </source>
</evidence>
<dbReference type="Proteomes" id="UP001203512">
    <property type="component" value="Unassembled WGS sequence"/>
</dbReference>
<protein>
    <recommendedName>
        <fullName evidence="3">Serine kinase</fullName>
    </recommendedName>
</protein>
<accession>A0ABT0DZ25</accession>
<evidence type="ECO:0000313" key="1">
    <source>
        <dbReference type="EMBL" id="MCK0532323.1"/>
    </source>
</evidence>
<dbReference type="InterPro" id="IPR027417">
    <property type="entry name" value="P-loop_NTPase"/>
</dbReference>